<dbReference type="InterPro" id="IPR017871">
    <property type="entry name" value="ABC_transporter-like_CS"/>
</dbReference>
<dbReference type="EC" id="3.6.3.-" evidence="6"/>
<comment type="similarity">
    <text evidence="1">Belongs to the ABC transporter superfamily.</text>
</comment>
<evidence type="ECO:0000256" key="1">
    <source>
        <dbReference type="ARBA" id="ARBA00005417"/>
    </source>
</evidence>
<evidence type="ECO:0000256" key="4">
    <source>
        <dbReference type="ARBA" id="ARBA00022840"/>
    </source>
</evidence>
<protein>
    <submittedName>
        <fullName evidence="6">Aliphatic sulfonates import ATP-binding protein SsuB</fullName>
        <ecNumber evidence="6">3.6.3.-</ecNumber>
    </submittedName>
</protein>
<dbReference type="OrthoDB" id="9802264at2"/>
<evidence type="ECO:0000256" key="2">
    <source>
        <dbReference type="ARBA" id="ARBA00022448"/>
    </source>
</evidence>
<dbReference type="InterPro" id="IPR050166">
    <property type="entry name" value="ABC_transporter_ATP-bind"/>
</dbReference>
<dbReference type="InterPro" id="IPR003593">
    <property type="entry name" value="AAA+_ATPase"/>
</dbReference>
<keyword evidence="6" id="KW-0378">Hydrolase</keyword>
<dbReference type="SMART" id="SM00382">
    <property type="entry name" value="AAA"/>
    <property type="match status" value="1"/>
</dbReference>
<organism evidence="6 7">
    <name type="scientific">Roseovarius aestuarii</name>
    <dbReference type="NCBI Taxonomy" id="475083"/>
    <lineage>
        <taxon>Bacteria</taxon>
        <taxon>Pseudomonadati</taxon>
        <taxon>Pseudomonadota</taxon>
        <taxon>Alphaproteobacteria</taxon>
        <taxon>Rhodobacterales</taxon>
        <taxon>Roseobacteraceae</taxon>
        <taxon>Roseovarius</taxon>
    </lineage>
</organism>
<gene>
    <name evidence="6" type="primary">ssuB</name>
    <name evidence="6" type="ORF">ROA7745_03779</name>
</gene>
<evidence type="ECO:0000313" key="6">
    <source>
        <dbReference type="EMBL" id="SMC13917.1"/>
    </source>
</evidence>
<keyword evidence="4 6" id="KW-0067">ATP-binding</keyword>
<evidence type="ECO:0000259" key="5">
    <source>
        <dbReference type="PROSITE" id="PS50893"/>
    </source>
</evidence>
<evidence type="ECO:0000256" key="3">
    <source>
        <dbReference type="ARBA" id="ARBA00022741"/>
    </source>
</evidence>
<dbReference type="AlphaFoldDB" id="A0A1X7BWA2"/>
<sequence>MIRVDVQDKSFGSVRVLRDIRFDLPTDQTLALVGPSGVGKSTLLRLIAGIDTEFTGNIDRPDRIGIVFQEPTLLPWRSVLDNLRLVHPGLGRTACFAALDSVGLADKAGDFPGQLSLGQQRRLSLARGFGGAPELLIMDEPFVSLDDKTAEDMLTLTELLIAEVQPTTIFVTHAMSEAKRLATRVISLAGHPATIQSDQQKGD</sequence>
<dbReference type="GO" id="GO:0005524">
    <property type="term" value="F:ATP binding"/>
    <property type="evidence" value="ECO:0007669"/>
    <property type="project" value="UniProtKB-KW"/>
</dbReference>
<dbReference type="SUPFAM" id="SSF52540">
    <property type="entry name" value="P-loop containing nucleoside triphosphate hydrolases"/>
    <property type="match status" value="1"/>
</dbReference>
<dbReference type="PROSITE" id="PS00211">
    <property type="entry name" value="ABC_TRANSPORTER_1"/>
    <property type="match status" value="1"/>
</dbReference>
<dbReference type="Pfam" id="PF00005">
    <property type="entry name" value="ABC_tran"/>
    <property type="match status" value="1"/>
</dbReference>
<accession>A0A1X7BWA2</accession>
<dbReference type="InterPro" id="IPR027417">
    <property type="entry name" value="P-loop_NTPase"/>
</dbReference>
<keyword evidence="3" id="KW-0547">Nucleotide-binding</keyword>
<dbReference type="Proteomes" id="UP000193224">
    <property type="component" value="Unassembled WGS sequence"/>
</dbReference>
<dbReference type="EMBL" id="FWXB01000018">
    <property type="protein sequence ID" value="SMC13917.1"/>
    <property type="molecule type" value="Genomic_DNA"/>
</dbReference>
<dbReference type="RefSeq" id="WP_085801898.1">
    <property type="nucleotide sequence ID" value="NZ_FWXB01000018.1"/>
</dbReference>
<name>A0A1X7BWA2_9RHOB</name>
<dbReference type="Gene3D" id="3.40.50.300">
    <property type="entry name" value="P-loop containing nucleotide triphosphate hydrolases"/>
    <property type="match status" value="1"/>
</dbReference>
<dbReference type="PANTHER" id="PTHR42788:SF19">
    <property type="entry name" value="ALIPHATIC SULFONATES IMPORT ATP-BINDING PROTEIN SSUB 2"/>
    <property type="match status" value="1"/>
</dbReference>
<dbReference type="PANTHER" id="PTHR42788">
    <property type="entry name" value="TAURINE IMPORT ATP-BINDING PROTEIN-RELATED"/>
    <property type="match status" value="1"/>
</dbReference>
<dbReference type="PROSITE" id="PS50893">
    <property type="entry name" value="ABC_TRANSPORTER_2"/>
    <property type="match status" value="1"/>
</dbReference>
<dbReference type="InterPro" id="IPR003439">
    <property type="entry name" value="ABC_transporter-like_ATP-bd"/>
</dbReference>
<reference evidence="6 7" key="1">
    <citation type="submission" date="2017-03" db="EMBL/GenBank/DDBJ databases">
        <authorList>
            <person name="Afonso C.L."/>
            <person name="Miller P.J."/>
            <person name="Scott M.A."/>
            <person name="Spackman E."/>
            <person name="Goraichik I."/>
            <person name="Dimitrov K.M."/>
            <person name="Suarez D.L."/>
            <person name="Swayne D.E."/>
        </authorList>
    </citation>
    <scope>NUCLEOTIDE SEQUENCE [LARGE SCALE GENOMIC DNA]</scope>
    <source>
        <strain evidence="6 7">CECT 7745</strain>
    </source>
</reference>
<keyword evidence="7" id="KW-1185">Reference proteome</keyword>
<proteinExistence type="inferred from homology"/>
<evidence type="ECO:0000313" key="7">
    <source>
        <dbReference type="Proteomes" id="UP000193224"/>
    </source>
</evidence>
<feature type="domain" description="ABC transporter" evidence="5">
    <location>
        <begin position="2"/>
        <end position="201"/>
    </location>
</feature>
<keyword evidence="2" id="KW-0813">Transport</keyword>
<dbReference type="GO" id="GO:0016887">
    <property type="term" value="F:ATP hydrolysis activity"/>
    <property type="evidence" value="ECO:0007669"/>
    <property type="project" value="InterPro"/>
</dbReference>